<dbReference type="GO" id="GO:0052906">
    <property type="term" value="F:tRNA (guanine(37)-N1)-methyltransferase activity"/>
    <property type="evidence" value="ECO:0007669"/>
    <property type="project" value="UniProtKB-UniRule"/>
</dbReference>
<evidence type="ECO:0000259" key="17">
    <source>
        <dbReference type="Pfam" id="PF01746"/>
    </source>
</evidence>
<evidence type="ECO:0000256" key="11">
    <source>
        <dbReference type="ARBA" id="ARBA00022694"/>
    </source>
</evidence>
<comment type="similarity">
    <text evidence="3 15">Belongs to the RNA methyltransferase TrmD family.</text>
</comment>
<dbReference type="PANTHER" id="PTHR46417:SF1">
    <property type="entry name" value="TRNA (GUANINE-N(1)-)-METHYLTRANSFERASE"/>
    <property type="match status" value="1"/>
</dbReference>
<feature type="domain" description="tRNA methyltransferase TRMD/TRM10-type" evidence="17">
    <location>
        <begin position="101"/>
        <end position="250"/>
    </location>
</feature>
<evidence type="ECO:0000256" key="13">
    <source>
        <dbReference type="ARBA" id="ARBA00033392"/>
    </source>
</evidence>
<evidence type="ECO:0000256" key="12">
    <source>
        <dbReference type="ARBA" id="ARBA00029736"/>
    </source>
</evidence>
<dbReference type="InterPro" id="IPR029026">
    <property type="entry name" value="tRNA_m1G_MTases_N"/>
</dbReference>
<dbReference type="Pfam" id="PF01746">
    <property type="entry name" value="tRNA_m1G_MT"/>
    <property type="match status" value="2"/>
</dbReference>
<dbReference type="Proteomes" id="UP000177982">
    <property type="component" value="Unassembled WGS sequence"/>
</dbReference>
<accession>A0A1G2L7R0</accession>
<evidence type="ECO:0000256" key="4">
    <source>
        <dbReference type="ARBA" id="ARBA00011738"/>
    </source>
</evidence>
<name>A0A1G2L7R0_9BACT</name>
<evidence type="ECO:0000256" key="1">
    <source>
        <dbReference type="ARBA" id="ARBA00002634"/>
    </source>
</evidence>
<organism evidence="18 19">
    <name type="scientific">Candidatus Sungbacteria bacterium RIFCSPLOWO2_01_FULL_47_10</name>
    <dbReference type="NCBI Taxonomy" id="1802276"/>
    <lineage>
        <taxon>Bacteria</taxon>
        <taxon>Candidatus Sungiibacteriota</taxon>
    </lineage>
</organism>
<dbReference type="GO" id="GO:0002939">
    <property type="term" value="P:tRNA N1-guanine methylation"/>
    <property type="evidence" value="ECO:0007669"/>
    <property type="project" value="TreeGrafter"/>
</dbReference>
<evidence type="ECO:0000256" key="6">
    <source>
        <dbReference type="ARBA" id="ARBA00014679"/>
    </source>
</evidence>
<keyword evidence="8 15" id="KW-0489">Methyltransferase</keyword>
<keyword evidence="9 15" id="KW-0808">Transferase</keyword>
<dbReference type="NCBIfam" id="NF000648">
    <property type="entry name" value="PRK00026.1"/>
    <property type="match status" value="1"/>
</dbReference>
<evidence type="ECO:0000256" key="8">
    <source>
        <dbReference type="ARBA" id="ARBA00022603"/>
    </source>
</evidence>
<evidence type="ECO:0000313" key="19">
    <source>
        <dbReference type="Proteomes" id="UP000177982"/>
    </source>
</evidence>
<dbReference type="GO" id="GO:0005829">
    <property type="term" value="C:cytosol"/>
    <property type="evidence" value="ECO:0007669"/>
    <property type="project" value="TreeGrafter"/>
</dbReference>
<sequence length="259" mass="29200">MRFDILTIFPEAFESYLNTSMLKRARDKKIADIRVHDLRKFASDKHKKVDDRSYGGGPGMVLKIEPIVKAIESIFKTNHKSQIPNRASPTGFSPNLKQIPISKIQRSKTKIILFSATGKQFDARMAADFAKKFDRIIMIAGHYEGIDERVKKVIENLKFKIENLSVGPYVLTGGELPAMAVVDAVSRHIPGFLGKGESLEEKRFGVGVPVYTRPEIFQLHKKVYSVPRVLLSGDHKKIAAWRESHIKRTSSRGNGKKGR</sequence>
<dbReference type="EMBL" id="MHQO01000005">
    <property type="protein sequence ID" value="OHA07675.1"/>
    <property type="molecule type" value="Genomic_DNA"/>
</dbReference>
<dbReference type="SUPFAM" id="SSF75217">
    <property type="entry name" value="alpha/beta knot"/>
    <property type="match status" value="1"/>
</dbReference>
<comment type="subcellular location">
    <subcellularLocation>
        <location evidence="2 15">Cytoplasm</location>
    </subcellularLocation>
</comment>
<keyword evidence="7 15" id="KW-0963">Cytoplasm</keyword>
<dbReference type="EC" id="2.1.1.228" evidence="5 15"/>
<dbReference type="InterPro" id="IPR023148">
    <property type="entry name" value="tRNA_m1G_MeTrfase_C_sf"/>
</dbReference>
<keyword evidence="10 15" id="KW-0949">S-adenosyl-L-methionine</keyword>
<evidence type="ECO:0000256" key="7">
    <source>
        <dbReference type="ARBA" id="ARBA00022490"/>
    </source>
</evidence>
<comment type="subunit">
    <text evidence="4 15">Homodimer.</text>
</comment>
<evidence type="ECO:0000256" key="9">
    <source>
        <dbReference type="ARBA" id="ARBA00022679"/>
    </source>
</evidence>
<dbReference type="HAMAP" id="MF_00605">
    <property type="entry name" value="TrmD"/>
    <property type="match status" value="1"/>
</dbReference>
<gene>
    <name evidence="15" type="primary">trmD</name>
    <name evidence="18" type="ORF">A2934_05870</name>
</gene>
<evidence type="ECO:0000256" key="15">
    <source>
        <dbReference type="HAMAP-Rule" id="MF_00605"/>
    </source>
</evidence>
<comment type="function">
    <text evidence="1 15">Specifically methylates guanosine-37 in various tRNAs.</text>
</comment>
<comment type="caution">
    <text evidence="18">The sequence shown here is derived from an EMBL/GenBank/DDBJ whole genome shotgun (WGS) entry which is preliminary data.</text>
</comment>
<dbReference type="AlphaFoldDB" id="A0A1G2L7R0"/>
<dbReference type="Gene3D" id="3.40.1280.10">
    <property type="match status" value="1"/>
</dbReference>
<reference evidence="18 19" key="1">
    <citation type="journal article" date="2016" name="Nat. Commun.">
        <title>Thousands of microbial genomes shed light on interconnected biogeochemical processes in an aquifer system.</title>
        <authorList>
            <person name="Anantharaman K."/>
            <person name="Brown C.T."/>
            <person name="Hug L.A."/>
            <person name="Sharon I."/>
            <person name="Castelle C.J."/>
            <person name="Probst A.J."/>
            <person name="Thomas B.C."/>
            <person name="Singh A."/>
            <person name="Wilkins M.J."/>
            <person name="Karaoz U."/>
            <person name="Brodie E.L."/>
            <person name="Williams K.H."/>
            <person name="Hubbard S.S."/>
            <person name="Banfield J.F."/>
        </authorList>
    </citation>
    <scope>NUCLEOTIDE SEQUENCE [LARGE SCALE GENOMIC DNA]</scope>
</reference>
<comment type="catalytic activity">
    <reaction evidence="14 15">
        <text>guanosine(37) in tRNA + S-adenosyl-L-methionine = N(1)-methylguanosine(37) in tRNA + S-adenosyl-L-homocysteine + H(+)</text>
        <dbReference type="Rhea" id="RHEA:36899"/>
        <dbReference type="Rhea" id="RHEA-COMP:10145"/>
        <dbReference type="Rhea" id="RHEA-COMP:10147"/>
        <dbReference type="ChEBI" id="CHEBI:15378"/>
        <dbReference type="ChEBI" id="CHEBI:57856"/>
        <dbReference type="ChEBI" id="CHEBI:59789"/>
        <dbReference type="ChEBI" id="CHEBI:73542"/>
        <dbReference type="ChEBI" id="CHEBI:74269"/>
        <dbReference type="EC" id="2.1.1.228"/>
    </reaction>
</comment>
<dbReference type="Gene3D" id="1.10.1270.20">
    <property type="entry name" value="tRNA(m1g37)methyltransferase, domain 2"/>
    <property type="match status" value="1"/>
</dbReference>
<dbReference type="InterPro" id="IPR002649">
    <property type="entry name" value="tRNA_m1G_MeTrfase_TrmD"/>
</dbReference>
<evidence type="ECO:0000256" key="2">
    <source>
        <dbReference type="ARBA" id="ARBA00004496"/>
    </source>
</evidence>
<dbReference type="PIRSF" id="PIRSF000386">
    <property type="entry name" value="tRNA_mtase"/>
    <property type="match status" value="1"/>
</dbReference>
<dbReference type="PANTHER" id="PTHR46417">
    <property type="entry name" value="TRNA (GUANINE-N(1)-)-METHYLTRANSFERASE"/>
    <property type="match status" value="1"/>
</dbReference>
<proteinExistence type="inferred from homology"/>
<feature type="domain" description="tRNA methyltransferase TRMD/TRM10-type" evidence="17">
    <location>
        <begin position="1"/>
        <end position="80"/>
    </location>
</feature>
<evidence type="ECO:0000256" key="16">
    <source>
        <dbReference type="PIRSR" id="PIRSR000386-1"/>
    </source>
</evidence>
<feature type="binding site" evidence="15 16">
    <location>
        <position position="141"/>
    </location>
    <ligand>
        <name>S-adenosyl-L-methionine</name>
        <dbReference type="ChEBI" id="CHEBI:59789"/>
    </ligand>
</feature>
<dbReference type="InterPro" id="IPR029028">
    <property type="entry name" value="Alpha/beta_knot_MTases"/>
</dbReference>
<evidence type="ECO:0000313" key="18">
    <source>
        <dbReference type="EMBL" id="OHA07675.1"/>
    </source>
</evidence>
<keyword evidence="11 15" id="KW-0819">tRNA processing</keyword>
<dbReference type="InterPro" id="IPR016009">
    <property type="entry name" value="tRNA_MeTrfase_TRMD/TRM10"/>
</dbReference>
<evidence type="ECO:0000256" key="5">
    <source>
        <dbReference type="ARBA" id="ARBA00012807"/>
    </source>
</evidence>
<evidence type="ECO:0000256" key="3">
    <source>
        <dbReference type="ARBA" id="ARBA00007630"/>
    </source>
</evidence>
<protein>
    <recommendedName>
        <fullName evidence="6 15">tRNA (guanine-N(1)-)-methyltransferase</fullName>
        <ecNumber evidence="5 15">2.1.1.228</ecNumber>
    </recommendedName>
    <alternativeName>
        <fullName evidence="12 15">M1G-methyltransferase</fullName>
    </alternativeName>
    <alternativeName>
        <fullName evidence="13 15">tRNA [GM37] methyltransferase</fullName>
    </alternativeName>
</protein>
<comment type="caution">
    <text evidence="15">Lacks conserved residue(s) required for the propagation of feature annotation.</text>
</comment>
<evidence type="ECO:0000256" key="10">
    <source>
        <dbReference type="ARBA" id="ARBA00022691"/>
    </source>
</evidence>
<evidence type="ECO:0000256" key="14">
    <source>
        <dbReference type="ARBA" id="ARBA00047783"/>
    </source>
</evidence>